<organism evidence="1">
    <name type="scientific">termite gut metagenome</name>
    <dbReference type="NCBI Taxonomy" id="433724"/>
    <lineage>
        <taxon>unclassified sequences</taxon>
        <taxon>metagenomes</taxon>
        <taxon>organismal metagenomes</taxon>
    </lineage>
</organism>
<dbReference type="AlphaFoldDB" id="A0A5J4RXH1"/>
<dbReference type="EMBL" id="SNRY01000610">
    <property type="protein sequence ID" value="KAA6338514.1"/>
    <property type="molecule type" value="Genomic_DNA"/>
</dbReference>
<sequence>MNDKEEIEKLSKEDAFYRLIAGFHEQRIIDDKISIADREFHARKLNYYKSKYEETSEQITQIYKRNKNCN</sequence>
<reference evidence="1" key="1">
    <citation type="submission" date="2019-03" db="EMBL/GenBank/DDBJ databases">
        <title>Single cell metagenomics reveals metabolic interactions within the superorganism composed of flagellate Streblomastix strix and complex community of Bacteroidetes bacteria on its surface.</title>
        <authorList>
            <person name="Treitli S.C."/>
            <person name="Kolisko M."/>
            <person name="Husnik F."/>
            <person name="Keeling P."/>
            <person name="Hampl V."/>
        </authorList>
    </citation>
    <scope>NUCLEOTIDE SEQUENCE</scope>
    <source>
        <strain evidence="1">STM</strain>
    </source>
</reference>
<gene>
    <name evidence="1" type="ORF">EZS27_013489</name>
</gene>
<comment type="caution">
    <text evidence="1">The sequence shown here is derived from an EMBL/GenBank/DDBJ whole genome shotgun (WGS) entry which is preliminary data.</text>
</comment>
<name>A0A5J4RXH1_9ZZZZ</name>
<proteinExistence type="predicted"/>
<protein>
    <submittedName>
        <fullName evidence="1">Uncharacterized protein</fullName>
    </submittedName>
</protein>
<evidence type="ECO:0000313" key="1">
    <source>
        <dbReference type="EMBL" id="KAA6338514.1"/>
    </source>
</evidence>
<accession>A0A5J4RXH1</accession>